<dbReference type="Proteomes" id="UP000193642">
    <property type="component" value="Unassembled WGS sequence"/>
</dbReference>
<proteinExistence type="predicted"/>
<evidence type="ECO:0000313" key="2">
    <source>
        <dbReference type="Proteomes" id="UP000193642"/>
    </source>
</evidence>
<dbReference type="AlphaFoldDB" id="A0A1Y2BZL7"/>
<comment type="caution">
    <text evidence="1">The sequence shown here is derived from an EMBL/GenBank/DDBJ whole genome shotgun (WGS) entry which is preliminary data.</text>
</comment>
<name>A0A1Y2BZL7_9FUNG</name>
<gene>
    <name evidence="1" type="ORF">BCR33DRAFT_373019</name>
</gene>
<dbReference type="EMBL" id="MCGO01000036">
    <property type="protein sequence ID" value="ORY40232.1"/>
    <property type="molecule type" value="Genomic_DNA"/>
</dbReference>
<reference evidence="1 2" key="1">
    <citation type="submission" date="2016-07" db="EMBL/GenBank/DDBJ databases">
        <title>Pervasive Adenine N6-methylation of Active Genes in Fungi.</title>
        <authorList>
            <consortium name="DOE Joint Genome Institute"/>
            <person name="Mondo S.J."/>
            <person name="Dannebaum R.O."/>
            <person name="Kuo R.C."/>
            <person name="Labutti K."/>
            <person name="Haridas S."/>
            <person name="Kuo A."/>
            <person name="Salamov A."/>
            <person name="Ahrendt S.R."/>
            <person name="Lipzen A."/>
            <person name="Sullivan W."/>
            <person name="Andreopoulos W.B."/>
            <person name="Clum A."/>
            <person name="Lindquist E."/>
            <person name="Daum C."/>
            <person name="Ramamoorthy G.K."/>
            <person name="Gryganskyi A."/>
            <person name="Culley D."/>
            <person name="Magnuson J.K."/>
            <person name="James T.Y."/>
            <person name="O'Malley M.A."/>
            <person name="Stajich J.E."/>
            <person name="Spatafora J.W."/>
            <person name="Visel A."/>
            <person name="Grigoriev I.V."/>
        </authorList>
    </citation>
    <scope>NUCLEOTIDE SEQUENCE [LARGE SCALE GENOMIC DNA]</scope>
    <source>
        <strain evidence="1 2">JEL800</strain>
    </source>
</reference>
<protein>
    <submittedName>
        <fullName evidence="1">Uncharacterized protein</fullName>
    </submittedName>
</protein>
<evidence type="ECO:0000313" key="1">
    <source>
        <dbReference type="EMBL" id="ORY40232.1"/>
    </source>
</evidence>
<sequence length="185" mass="21494">MTDGSFKFDLVFQLRSSIDVDNFCTERTQQRARVQRISSGTHKSCNNRRFWANFIHSLGNFGHKGSFTDTRSTYAYHTQPKPAQILYPKTHSPLSPTLPHVQRTQHTLPKQLDCVSQLRRQRRSQLHCQLHQLASKCFHKRVWRHLQRNFGGMLHVSCRFQERNQVLGAMGWRRSGSHGALIGDV</sequence>
<accession>A0A1Y2BZL7</accession>
<organism evidence="1 2">
    <name type="scientific">Rhizoclosmatium globosum</name>
    <dbReference type="NCBI Taxonomy" id="329046"/>
    <lineage>
        <taxon>Eukaryota</taxon>
        <taxon>Fungi</taxon>
        <taxon>Fungi incertae sedis</taxon>
        <taxon>Chytridiomycota</taxon>
        <taxon>Chytridiomycota incertae sedis</taxon>
        <taxon>Chytridiomycetes</taxon>
        <taxon>Chytridiales</taxon>
        <taxon>Chytriomycetaceae</taxon>
        <taxon>Rhizoclosmatium</taxon>
    </lineage>
</organism>
<keyword evidence="2" id="KW-1185">Reference proteome</keyword>